<dbReference type="PANTHER" id="PTHR11319:SF35">
    <property type="entry name" value="OUTER MEMBRANE PROTEIN PMPC-RELATED"/>
    <property type="match status" value="1"/>
</dbReference>
<keyword evidence="3" id="KW-0732">Signal</keyword>
<protein>
    <recommendedName>
        <fullName evidence="4">Ig-like domain-containing protein</fullName>
    </recommendedName>
</protein>
<dbReference type="InterPro" id="IPR003599">
    <property type="entry name" value="Ig_sub"/>
</dbReference>
<evidence type="ECO:0000313" key="5">
    <source>
        <dbReference type="EMBL" id="CUN30715.1"/>
    </source>
</evidence>
<keyword evidence="2" id="KW-1133">Transmembrane helix</keyword>
<reference evidence="5 6" key="1">
    <citation type="submission" date="2015-09" db="EMBL/GenBank/DDBJ databases">
        <authorList>
            <consortium name="Pathogen Informatics"/>
        </authorList>
    </citation>
    <scope>NUCLEOTIDE SEQUENCE [LARGE SCALE GENOMIC DNA]</scope>
    <source>
        <strain evidence="5 6">2789STDY5608887</strain>
    </source>
</reference>
<dbReference type="SMART" id="SM00409">
    <property type="entry name" value="IG"/>
    <property type="match status" value="1"/>
</dbReference>
<dbReference type="Proteomes" id="UP000095453">
    <property type="component" value="Unassembled WGS sequence"/>
</dbReference>
<dbReference type="PROSITE" id="PS50835">
    <property type="entry name" value="IG_LIKE"/>
    <property type="match status" value="1"/>
</dbReference>
<dbReference type="EMBL" id="CYXX01000046">
    <property type="protein sequence ID" value="CUN30715.1"/>
    <property type="molecule type" value="Genomic_DNA"/>
</dbReference>
<dbReference type="SUPFAM" id="SSF48726">
    <property type="entry name" value="Immunoglobulin"/>
    <property type="match status" value="1"/>
</dbReference>
<keyword evidence="2" id="KW-0812">Transmembrane</keyword>
<dbReference type="InterPro" id="IPR007110">
    <property type="entry name" value="Ig-like_dom"/>
</dbReference>
<dbReference type="Gene3D" id="2.60.40.10">
    <property type="entry name" value="Immunoglobulins"/>
    <property type="match status" value="1"/>
</dbReference>
<dbReference type="InterPro" id="IPR036179">
    <property type="entry name" value="Ig-like_dom_sf"/>
</dbReference>
<dbReference type="AlphaFoldDB" id="A0A173VX86"/>
<name>A0A173VX86_9FIRM</name>
<keyword evidence="2" id="KW-0472">Membrane</keyword>
<feature type="compositionally biased region" description="Pro residues" evidence="1">
    <location>
        <begin position="908"/>
        <end position="930"/>
    </location>
</feature>
<proteinExistence type="predicted"/>
<sequence length="1096" mass="115313">MIRKKRMSKGIAKILSGFLVFGMVAGLVPAAPDQTVHAKAADVSKPGVTVYATKEQLMTAFTPDASGTNANVGKLLFGINASDTAQGWYILGKDNGVQGDNTIIFAASPIATGKFNNEQKNKAYMKDYGTYTDGDSAEECAANHYGASNLRVTLQGMASNKDYFSDAEQTLMQATTVATTDTKAKKDYTTTDKLYALEGVRDAIILKAGSDNSVQLQRSVYWSEDEFWLRSPYESSYLGSYDYAANCTSTEEQKVKDKYVDETKAIRPATNLNLSNVLFASAVSVKSGKIEEAMTLRLDGKNKGIGTATYNVLKKEIKVNRGDTADTVNLIVQYKSGGQETLYGCPIERSQDVKLPYEDVDLSKCKIWLETTSDGLIYAVEATEENGGTPAEEHTGSHLIDLPQGATWTGINSLDNDLSAGYYYLTDNVNLTETWTPQDGVVLCLNGKTITMNADDKAVIEVDSNNSFTLCDCKGEGKVTHGTKPDGTNKYSGSGVNVKGTFTMYGGSISGNTADQGGGVYNRGTFNMNGGTITSNIAINGGGVYINKGTFNMYGGTITGNKAEQTNGTAYGGGVYINKGTFTMSGGEITKNTATVGGGGVLNDSGQFTMSAGTTISENKAYGGGGVLNDKGTFTMSGGTISRNELVGPDSNLSGGGVFSQGGTFTMSGGTITGNKAKEYGGGVFINTGTFTMSGGEITSNSSESYGGGVCYSSSQLFKMSGTVNITENKVGTTPNNLYLWNGQQVSASGLTSGAEIGVTTQIAPTNDSSVTITSDSVSVNGFSSDNSDYETAIDENCKVVLKKKAAVEAPTITKQPQPVSVKVGETATFTVEAAGEGLSYQWMVDKNDNRGFVDIAGATSESYTLNAISKEYNGYRYQCMVSIPSGHTGHTISDCVTLTVTEDVAPTPNPEPNPEPKPEPTPTPAPNPTPEATTPTPDPAPATSTPAASTTTASTAAAPAQVTYDILDGAGSSWTQNTDGSLAIRGSGEISKFREVKVDGVTVDPVNYTVTEGSTIITFKPEYLKSLSAGNHSFELVWTDGTAATNFTVAENADQSAKSPKTGEDFSTALCTALLMVSCAGLAGIFAKRKRNHAR</sequence>
<feature type="transmembrane region" description="Helical" evidence="2">
    <location>
        <begin position="1067"/>
        <end position="1088"/>
    </location>
</feature>
<dbReference type="RefSeq" id="WP_055172260.1">
    <property type="nucleotide sequence ID" value="NZ_CYXX01000046.1"/>
</dbReference>
<dbReference type="Gene3D" id="2.160.20.20">
    <property type="match status" value="1"/>
</dbReference>
<feature type="region of interest" description="Disordered" evidence="1">
    <location>
        <begin position="904"/>
        <end position="957"/>
    </location>
</feature>
<feature type="domain" description="Ig-like" evidence="4">
    <location>
        <begin position="811"/>
        <end position="898"/>
    </location>
</feature>
<evidence type="ECO:0000256" key="1">
    <source>
        <dbReference type="SAM" id="MobiDB-lite"/>
    </source>
</evidence>
<evidence type="ECO:0000256" key="2">
    <source>
        <dbReference type="SAM" id="Phobius"/>
    </source>
</evidence>
<feature type="chain" id="PRO_5039398462" description="Ig-like domain-containing protein" evidence="3">
    <location>
        <begin position="31"/>
        <end position="1096"/>
    </location>
</feature>
<feature type="signal peptide" evidence="3">
    <location>
        <begin position="1"/>
        <end position="30"/>
    </location>
</feature>
<evidence type="ECO:0000256" key="3">
    <source>
        <dbReference type="SAM" id="SignalP"/>
    </source>
</evidence>
<evidence type="ECO:0000313" key="6">
    <source>
        <dbReference type="Proteomes" id="UP000095453"/>
    </source>
</evidence>
<dbReference type="InterPro" id="IPR012332">
    <property type="entry name" value="Autotransporter_pectin_lyase_C"/>
</dbReference>
<accession>A0A173VX86</accession>
<dbReference type="PANTHER" id="PTHR11319">
    <property type="entry name" value="G PROTEIN-COUPLED RECEPTOR-RELATED"/>
    <property type="match status" value="1"/>
</dbReference>
<dbReference type="InterPro" id="IPR013783">
    <property type="entry name" value="Ig-like_fold"/>
</dbReference>
<feature type="compositionally biased region" description="Low complexity" evidence="1">
    <location>
        <begin position="931"/>
        <end position="957"/>
    </location>
</feature>
<gene>
    <name evidence="5" type="ORF">ERS852444_03493</name>
</gene>
<organism evidence="5 6">
    <name type="scientific">Roseburia inulinivorans</name>
    <dbReference type="NCBI Taxonomy" id="360807"/>
    <lineage>
        <taxon>Bacteria</taxon>
        <taxon>Bacillati</taxon>
        <taxon>Bacillota</taxon>
        <taxon>Clostridia</taxon>
        <taxon>Lachnospirales</taxon>
        <taxon>Lachnospiraceae</taxon>
        <taxon>Roseburia</taxon>
    </lineage>
</organism>
<evidence type="ECO:0000259" key="4">
    <source>
        <dbReference type="PROSITE" id="PS50835"/>
    </source>
</evidence>